<comment type="caution">
    <text evidence="2">The sequence shown here is derived from an EMBL/GenBank/DDBJ whole genome shotgun (WGS) entry which is preliminary data.</text>
</comment>
<evidence type="ECO:0000256" key="1">
    <source>
        <dbReference type="SAM" id="MobiDB-lite"/>
    </source>
</evidence>
<dbReference type="EMBL" id="JACASF010000035">
    <property type="protein sequence ID" value="KAF6394893.1"/>
    <property type="molecule type" value="Genomic_DNA"/>
</dbReference>
<dbReference type="AlphaFoldDB" id="A0A7J8B7Q5"/>
<protein>
    <submittedName>
        <fullName evidence="2">Uncharacterized protein</fullName>
    </submittedName>
</protein>
<evidence type="ECO:0000313" key="3">
    <source>
        <dbReference type="Proteomes" id="UP000550707"/>
    </source>
</evidence>
<gene>
    <name evidence="2" type="ORF">HJG59_010483</name>
</gene>
<evidence type="ECO:0000313" key="2">
    <source>
        <dbReference type="EMBL" id="KAF6394893.1"/>
    </source>
</evidence>
<proteinExistence type="predicted"/>
<feature type="compositionally biased region" description="Polar residues" evidence="1">
    <location>
        <begin position="10"/>
        <end position="19"/>
    </location>
</feature>
<feature type="compositionally biased region" description="Basic residues" evidence="1">
    <location>
        <begin position="143"/>
        <end position="154"/>
    </location>
</feature>
<dbReference type="InParanoid" id="A0A7J8B7Q5"/>
<name>A0A7J8B7Q5_MOLMO</name>
<reference evidence="2 3" key="1">
    <citation type="journal article" date="2020" name="Nature">
        <title>Six reference-quality genomes reveal evolution of bat adaptations.</title>
        <authorList>
            <person name="Jebb D."/>
            <person name="Huang Z."/>
            <person name="Pippel M."/>
            <person name="Hughes G.M."/>
            <person name="Lavrichenko K."/>
            <person name="Devanna P."/>
            <person name="Winkler S."/>
            <person name="Jermiin L.S."/>
            <person name="Skirmuntt E.C."/>
            <person name="Katzourakis A."/>
            <person name="Burkitt-Gray L."/>
            <person name="Ray D.A."/>
            <person name="Sullivan K.A.M."/>
            <person name="Roscito J.G."/>
            <person name="Kirilenko B.M."/>
            <person name="Davalos L.M."/>
            <person name="Corthals A.P."/>
            <person name="Power M.L."/>
            <person name="Jones G."/>
            <person name="Ransome R.D."/>
            <person name="Dechmann D.K.N."/>
            <person name="Locatelli A.G."/>
            <person name="Puechmaille S.J."/>
            <person name="Fedrigo O."/>
            <person name="Jarvis E.D."/>
            <person name="Hiller M."/>
            <person name="Vernes S.C."/>
            <person name="Myers E.W."/>
            <person name="Teeling E.C."/>
        </authorList>
    </citation>
    <scope>NUCLEOTIDE SEQUENCE [LARGE SCALE GENOMIC DNA]</scope>
    <source>
        <strain evidence="2">MMolMol1</strain>
        <tissue evidence="2">Muscle</tissue>
    </source>
</reference>
<sequence length="184" mass="18931">MGVTHRESTAYKTDSSSPPGKTEPQLHPGGGSGPAQGAAPTGGGGRCPCPSASPKELPGKAELLVKGAHPVPLLPPGSAGLGGTGPHPQLSGTRGRCVSSSSRRRSGTKLAEGRGRPEGTVHGQGWAAPHAPRREGISLRSLGTRKRGSTRRPRPPCDSPTGQHRSPDTRKALLQLNHLVSLEK</sequence>
<feature type="region of interest" description="Disordered" evidence="1">
    <location>
        <begin position="1"/>
        <end position="170"/>
    </location>
</feature>
<organism evidence="2 3">
    <name type="scientific">Molossus molossus</name>
    <name type="common">Pallas' mastiff bat</name>
    <name type="synonym">Vespertilio molossus</name>
    <dbReference type="NCBI Taxonomy" id="27622"/>
    <lineage>
        <taxon>Eukaryota</taxon>
        <taxon>Metazoa</taxon>
        <taxon>Chordata</taxon>
        <taxon>Craniata</taxon>
        <taxon>Vertebrata</taxon>
        <taxon>Euteleostomi</taxon>
        <taxon>Mammalia</taxon>
        <taxon>Eutheria</taxon>
        <taxon>Laurasiatheria</taxon>
        <taxon>Chiroptera</taxon>
        <taxon>Yangochiroptera</taxon>
        <taxon>Molossidae</taxon>
        <taxon>Molossus</taxon>
    </lineage>
</organism>
<dbReference type="Proteomes" id="UP000550707">
    <property type="component" value="Unassembled WGS sequence"/>
</dbReference>
<accession>A0A7J8B7Q5</accession>
<keyword evidence="3" id="KW-1185">Reference proteome</keyword>
<feature type="compositionally biased region" description="Low complexity" evidence="1">
    <location>
        <begin position="86"/>
        <end position="101"/>
    </location>
</feature>
<feature type="compositionally biased region" description="Gly residues" evidence="1">
    <location>
        <begin position="28"/>
        <end position="46"/>
    </location>
</feature>